<protein>
    <submittedName>
        <fullName evidence="1">Uncharacterized protein</fullName>
    </submittedName>
</protein>
<dbReference type="AlphaFoldDB" id="A0A426Z3N8"/>
<reference evidence="1 2" key="1">
    <citation type="journal article" date="2014" name="Agronomy (Basel)">
        <title>A Draft Genome Sequence for Ensete ventricosum, the Drought-Tolerant Tree Against Hunger.</title>
        <authorList>
            <person name="Harrison J."/>
            <person name="Moore K.A."/>
            <person name="Paszkiewicz K."/>
            <person name="Jones T."/>
            <person name="Grant M."/>
            <person name="Ambacheew D."/>
            <person name="Muzemil S."/>
            <person name="Studholme D.J."/>
        </authorList>
    </citation>
    <scope>NUCLEOTIDE SEQUENCE [LARGE SCALE GENOMIC DNA]</scope>
</reference>
<name>A0A426Z3N8_ENSVE</name>
<evidence type="ECO:0000313" key="2">
    <source>
        <dbReference type="Proteomes" id="UP000287651"/>
    </source>
</evidence>
<evidence type="ECO:0000313" key="1">
    <source>
        <dbReference type="EMBL" id="RRT58594.1"/>
    </source>
</evidence>
<proteinExistence type="predicted"/>
<sequence length="120" mass="12349">MAAVGNDCCRGGLGCSCVAAARATSGGDGLCGCVEEEQRMMAAGVTIGCSGRGEKGAEEAAAVAEVAGKRRRQRPTMGGSDGWRPELAATIVKKADSWLWLQVNCGCRSTVEAGNRGRQQ</sequence>
<organism evidence="1 2">
    <name type="scientific">Ensete ventricosum</name>
    <name type="common">Abyssinian banana</name>
    <name type="synonym">Musa ensete</name>
    <dbReference type="NCBI Taxonomy" id="4639"/>
    <lineage>
        <taxon>Eukaryota</taxon>
        <taxon>Viridiplantae</taxon>
        <taxon>Streptophyta</taxon>
        <taxon>Embryophyta</taxon>
        <taxon>Tracheophyta</taxon>
        <taxon>Spermatophyta</taxon>
        <taxon>Magnoliopsida</taxon>
        <taxon>Liliopsida</taxon>
        <taxon>Zingiberales</taxon>
        <taxon>Musaceae</taxon>
        <taxon>Ensete</taxon>
    </lineage>
</organism>
<dbReference type="EMBL" id="AMZH03008601">
    <property type="protein sequence ID" value="RRT58594.1"/>
    <property type="molecule type" value="Genomic_DNA"/>
</dbReference>
<accession>A0A426Z3N8</accession>
<gene>
    <name evidence="1" type="ORF">B296_00032300</name>
</gene>
<dbReference type="Proteomes" id="UP000287651">
    <property type="component" value="Unassembled WGS sequence"/>
</dbReference>
<comment type="caution">
    <text evidence="1">The sequence shown here is derived from an EMBL/GenBank/DDBJ whole genome shotgun (WGS) entry which is preliminary data.</text>
</comment>